<dbReference type="InterPro" id="IPR045093">
    <property type="entry name" value="Cullin"/>
</dbReference>
<accession>A0A166VJE5</accession>
<keyword evidence="2" id="KW-1017">Isopeptide bond</keyword>
<comment type="similarity">
    <text evidence="1 4 5">Belongs to the cullin family.</text>
</comment>
<evidence type="ECO:0000313" key="8">
    <source>
        <dbReference type="EMBL" id="KZP32792.1"/>
    </source>
</evidence>
<evidence type="ECO:0000256" key="1">
    <source>
        <dbReference type="ARBA" id="ARBA00006019"/>
    </source>
</evidence>
<dbReference type="FunFam" id="1.10.10.10:FF:000014">
    <property type="entry name" value="Cullin 1"/>
    <property type="match status" value="1"/>
</dbReference>
<evidence type="ECO:0000256" key="5">
    <source>
        <dbReference type="RuleBase" id="RU003829"/>
    </source>
</evidence>
<organism evidence="8 9">
    <name type="scientific">Athelia psychrophila</name>
    <dbReference type="NCBI Taxonomy" id="1759441"/>
    <lineage>
        <taxon>Eukaryota</taxon>
        <taxon>Fungi</taxon>
        <taxon>Dikarya</taxon>
        <taxon>Basidiomycota</taxon>
        <taxon>Agaricomycotina</taxon>
        <taxon>Agaricomycetes</taxon>
        <taxon>Agaricomycetidae</taxon>
        <taxon>Atheliales</taxon>
        <taxon>Atheliaceae</taxon>
        <taxon>Athelia</taxon>
    </lineage>
</organism>
<dbReference type="SUPFAM" id="SSF74788">
    <property type="entry name" value="Cullin repeat-like"/>
    <property type="match status" value="1"/>
</dbReference>
<evidence type="ECO:0000256" key="4">
    <source>
        <dbReference type="PROSITE-ProRule" id="PRU00330"/>
    </source>
</evidence>
<evidence type="ECO:0000256" key="2">
    <source>
        <dbReference type="ARBA" id="ARBA00022499"/>
    </source>
</evidence>
<dbReference type="STRING" id="436010.A0A166VJE5"/>
<dbReference type="InterPro" id="IPR059120">
    <property type="entry name" value="Cullin-like_AB"/>
</dbReference>
<dbReference type="InterPro" id="IPR001373">
    <property type="entry name" value="Cullin_N"/>
</dbReference>
<dbReference type="Pfam" id="PF10557">
    <property type="entry name" value="Cullin_Nedd8"/>
    <property type="match status" value="1"/>
</dbReference>
<dbReference type="PROSITE" id="PS50069">
    <property type="entry name" value="CULLIN_2"/>
    <property type="match status" value="1"/>
</dbReference>
<dbReference type="InterPro" id="IPR016158">
    <property type="entry name" value="Cullin_homology"/>
</dbReference>
<feature type="domain" description="Cullin family profile" evidence="7">
    <location>
        <begin position="456"/>
        <end position="691"/>
    </location>
</feature>
<dbReference type="Gene3D" id="3.30.230.130">
    <property type="entry name" value="Cullin, Chain C, Domain 2"/>
    <property type="match status" value="1"/>
</dbReference>
<dbReference type="AlphaFoldDB" id="A0A166VJE5"/>
<dbReference type="Gene3D" id="1.10.10.10">
    <property type="entry name" value="Winged helix-like DNA-binding domain superfamily/Winged helix DNA-binding domain"/>
    <property type="match status" value="1"/>
</dbReference>
<dbReference type="Proteomes" id="UP000076532">
    <property type="component" value="Unassembled WGS sequence"/>
</dbReference>
<gene>
    <name evidence="8" type="ORF">FIBSPDRAFT_882127</name>
</gene>
<feature type="region of interest" description="Disordered" evidence="6">
    <location>
        <begin position="19"/>
        <end position="52"/>
    </location>
</feature>
<dbReference type="InterPro" id="IPR036390">
    <property type="entry name" value="WH_DNA-bd_sf"/>
</dbReference>
<dbReference type="OrthoDB" id="27073at2759"/>
<dbReference type="GO" id="GO:0006511">
    <property type="term" value="P:ubiquitin-dependent protein catabolic process"/>
    <property type="evidence" value="ECO:0007669"/>
    <property type="project" value="InterPro"/>
</dbReference>
<dbReference type="InterPro" id="IPR019559">
    <property type="entry name" value="Cullin_neddylation_domain"/>
</dbReference>
<evidence type="ECO:0000313" key="9">
    <source>
        <dbReference type="Proteomes" id="UP000076532"/>
    </source>
</evidence>
<dbReference type="Gene3D" id="1.20.1310.10">
    <property type="entry name" value="Cullin Repeats"/>
    <property type="match status" value="4"/>
</dbReference>
<evidence type="ECO:0000256" key="3">
    <source>
        <dbReference type="ARBA" id="ARBA00022843"/>
    </source>
</evidence>
<evidence type="ECO:0000259" key="7">
    <source>
        <dbReference type="PROSITE" id="PS50069"/>
    </source>
</evidence>
<proteinExistence type="inferred from homology"/>
<name>A0A166VJE5_9AGAM</name>
<reference evidence="8 9" key="1">
    <citation type="journal article" date="2016" name="Mol. Biol. Evol.">
        <title>Comparative Genomics of Early-Diverging Mushroom-Forming Fungi Provides Insights into the Origins of Lignocellulose Decay Capabilities.</title>
        <authorList>
            <person name="Nagy L.G."/>
            <person name="Riley R."/>
            <person name="Tritt A."/>
            <person name="Adam C."/>
            <person name="Daum C."/>
            <person name="Floudas D."/>
            <person name="Sun H."/>
            <person name="Yadav J.S."/>
            <person name="Pangilinan J."/>
            <person name="Larsson K.H."/>
            <person name="Matsuura K."/>
            <person name="Barry K."/>
            <person name="Labutti K."/>
            <person name="Kuo R."/>
            <person name="Ohm R.A."/>
            <person name="Bhattacharya S.S."/>
            <person name="Shirouzu T."/>
            <person name="Yoshinaga Y."/>
            <person name="Martin F.M."/>
            <person name="Grigoriev I.V."/>
            <person name="Hibbett D.S."/>
        </authorList>
    </citation>
    <scope>NUCLEOTIDE SEQUENCE [LARGE SCALE GENOMIC DNA]</scope>
    <source>
        <strain evidence="8 9">CBS 109695</strain>
    </source>
</reference>
<dbReference type="SMART" id="SM00182">
    <property type="entry name" value="CULLIN"/>
    <property type="match status" value="1"/>
</dbReference>
<keyword evidence="9" id="KW-1185">Reference proteome</keyword>
<dbReference type="PANTHER" id="PTHR11932">
    <property type="entry name" value="CULLIN"/>
    <property type="match status" value="1"/>
</dbReference>
<dbReference type="SUPFAM" id="SSF46785">
    <property type="entry name" value="Winged helix' DNA-binding domain"/>
    <property type="match status" value="1"/>
</dbReference>
<dbReference type="InterPro" id="IPR016159">
    <property type="entry name" value="Cullin_repeat-like_dom_sf"/>
</dbReference>
<dbReference type="SMART" id="SM00884">
    <property type="entry name" value="Cullin_Nedd8"/>
    <property type="match status" value="1"/>
</dbReference>
<keyword evidence="3" id="KW-0832">Ubl conjugation</keyword>
<dbReference type="EMBL" id="KV417484">
    <property type="protein sequence ID" value="KZP32792.1"/>
    <property type="molecule type" value="Genomic_DNA"/>
</dbReference>
<dbReference type="Pfam" id="PF26557">
    <property type="entry name" value="Cullin_AB"/>
    <property type="match status" value="1"/>
</dbReference>
<dbReference type="Pfam" id="PF00888">
    <property type="entry name" value="Cullin"/>
    <property type="match status" value="1"/>
</dbReference>
<evidence type="ECO:0000256" key="6">
    <source>
        <dbReference type="SAM" id="MobiDB-lite"/>
    </source>
</evidence>
<dbReference type="InterPro" id="IPR036388">
    <property type="entry name" value="WH-like_DNA-bd_sf"/>
</dbReference>
<dbReference type="InterPro" id="IPR036317">
    <property type="entry name" value="Cullin_homology_sf"/>
</dbReference>
<dbReference type="SUPFAM" id="SSF75632">
    <property type="entry name" value="Cullin homology domain"/>
    <property type="match status" value="1"/>
</dbReference>
<protein>
    <recommendedName>
        <fullName evidence="7">Cullin family profile domain-containing protein</fullName>
    </recommendedName>
</protein>
<sequence>MSDISTLLDLPVTSSGFTSIKASPTQSLDGSPPRKAARMEGDSDSGSASRSRDLANNGELLILKVVGEPMPTPLQDVSHQHTQIKRAIRTLLTPPAHSPEPIPISYEAVYCACRVVVTGGGGEELYTMLKVEVEQCLGRLIRDLRVGHSNMDVDGEAVQWLGKFVEACVWFSTQVGILRGWVTYLDRAYALRKPGTANCHDYCITAFSNKMYLDPDITTHIQAGIRAWVTGEREQGPPSPVEAQRVTIRALIHHLHLHNSYCSVFETPYLSFAIEHYLAESKQLYEQLKGTEDAWAFVAHVSKRVDEERKRCERVLLARSWDITATTVEQMILQGRLVWIADNALPTLMEKKDTAKLGTLYSLFARNSGTKTLCNAFKVYVYDTVKLTVLDKTNDDGLVQRMLDLKLYLDGVLPVAFADAPPSPGPSTAVPTPNQDFAYALTDAFQSAFTPRRVPPLAELFAKHLDQLLRQGQKTLSLPEYEGKLDGVLGLYRFTGDKDVFRAFYFRALARRLLLGRSASDDWEKGMVRKLKEQYDPEFGTGEHMFKDLALSRDTLSEFRKHASETPGVEKVGVMVLQQSVWPFAPRKGNADLPPSMQDLLGAYTSFYISKHQGHKLTWDHALGTATLAARFAAGNKELSVSLYQCVVLLLFNDNVELAYKDIEEGTRMGELSYDGSVDVSELKRTLQSLACGMKKVLRKRPEGKDVNDGDIFFFNTDFTDPRTKVHINSIQAKETPEESRKTHISIEGDRKHYLDAAIVRIMKARKSLAYEALKAATIEAVKVHFLPEVKVIKERIDALVEQEYLKRDEDDRNLFTYVA</sequence>
<dbReference type="GO" id="GO:0031625">
    <property type="term" value="F:ubiquitin protein ligase binding"/>
    <property type="evidence" value="ECO:0007669"/>
    <property type="project" value="InterPro"/>
</dbReference>
<feature type="compositionally biased region" description="Polar residues" evidence="6">
    <location>
        <begin position="19"/>
        <end position="29"/>
    </location>
</feature>